<reference evidence="1" key="1">
    <citation type="journal article" date="2015" name="Nature">
        <title>Complex archaea that bridge the gap between prokaryotes and eukaryotes.</title>
        <authorList>
            <person name="Spang A."/>
            <person name="Saw J.H."/>
            <person name="Jorgensen S.L."/>
            <person name="Zaremba-Niedzwiedzka K."/>
            <person name="Martijn J."/>
            <person name="Lind A.E."/>
            <person name="van Eijk R."/>
            <person name="Schleper C."/>
            <person name="Guy L."/>
            <person name="Ettema T.J."/>
        </authorList>
    </citation>
    <scope>NUCLEOTIDE SEQUENCE</scope>
</reference>
<name>A0A0F9HKT1_9ZZZZ</name>
<accession>A0A0F9HKT1</accession>
<evidence type="ECO:0000313" key="1">
    <source>
        <dbReference type="EMBL" id="KKM15951.1"/>
    </source>
</evidence>
<comment type="caution">
    <text evidence="1">The sequence shown here is derived from an EMBL/GenBank/DDBJ whole genome shotgun (WGS) entry which is preliminary data.</text>
</comment>
<dbReference type="AlphaFoldDB" id="A0A0F9HKT1"/>
<gene>
    <name evidence="1" type="ORF">LCGC14_1690730</name>
</gene>
<organism evidence="1">
    <name type="scientific">marine sediment metagenome</name>
    <dbReference type="NCBI Taxonomy" id="412755"/>
    <lineage>
        <taxon>unclassified sequences</taxon>
        <taxon>metagenomes</taxon>
        <taxon>ecological metagenomes</taxon>
    </lineage>
</organism>
<dbReference type="EMBL" id="LAZR01014786">
    <property type="protein sequence ID" value="KKM15951.1"/>
    <property type="molecule type" value="Genomic_DNA"/>
</dbReference>
<protein>
    <submittedName>
        <fullName evidence="1">Uncharacterized protein</fullName>
    </submittedName>
</protein>
<proteinExistence type="predicted"/>
<sequence>MTEGVETRPDNIPATVDRINELLDQAHATVSRIRPKPAESGEVPEASGLEASVIRARDKALDLSQRLVEIADAVGTL</sequence>